<feature type="binding site" evidence="4">
    <location>
        <position position="53"/>
    </location>
    <ligand>
        <name>S-adenosyl-L-methionine</name>
        <dbReference type="ChEBI" id="CHEBI:59789"/>
    </ligand>
</feature>
<evidence type="ECO:0000313" key="7">
    <source>
        <dbReference type="Proteomes" id="UP001500782"/>
    </source>
</evidence>
<keyword evidence="3 4" id="KW-0949">S-adenosyl-L-methionine</keyword>
<dbReference type="SUPFAM" id="SSF53335">
    <property type="entry name" value="S-adenosyl-L-methionine-dependent methyltransferases"/>
    <property type="match status" value="1"/>
</dbReference>
<comment type="function">
    <text evidence="4">Could be a S-adenosyl-L-methionine-dependent methyltransferase.</text>
</comment>
<dbReference type="InterPro" id="IPR041698">
    <property type="entry name" value="Methyltransf_25"/>
</dbReference>
<dbReference type="GO" id="GO:0008168">
    <property type="term" value="F:methyltransferase activity"/>
    <property type="evidence" value="ECO:0007669"/>
    <property type="project" value="UniProtKB-KW"/>
</dbReference>
<evidence type="ECO:0000256" key="4">
    <source>
        <dbReference type="HAMAP-Rule" id="MF_02100"/>
    </source>
</evidence>
<dbReference type="InterPro" id="IPR029063">
    <property type="entry name" value="SAM-dependent_MTases_sf"/>
</dbReference>
<dbReference type="Gene3D" id="3.40.50.150">
    <property type="entry name" value="Vaccinia Virus protein VP39"/>
    <property type="match status" value="1"/>
</dbReference>
<evidence type="ECO:0000259" key="5">
    <source>
        <dbReference type="Pfam" id="PF13649"/>
    </source>
</evidence>
<feature type="domain" description="Methyltransferase" evidence="5">
    <location>
        <begin position="49"/>
        <end position="139"/>
    </location>
</feature>
<dbReference type="PANTHER" id="PTHR43861">
    <property type="entry name" value="TRANS-ACONITATE 2-METHYLTRANSFERASE-RELATED"/>
    <property type="match status" value="1"/>
</dbReference>
<accession>A0ABP3GE27</accession>
<protein>
    <recommendedName>
        <fullName evidence="4">Uncharacterized methyltransferase GCM10008967_33850</fullName>
        <ecNumber evidence="4">2.1.1.-</ecNumber>
    </recommendedName>
</protein>
<dbReference type="Pfam" id="PF13649">
    <property type="entry name" value="Methyltransf_25"/>
    <property type="match status" value="1"/>
</dbReference>
<reference evidence="7" key="1">
    <citation type="journal article" date="2019" name="Int. J. Syst. Evol. Microbiol.">
        <title>The Global Catalogue of Microorganisms (GCM) 10K type strain sequencing project: providing services to taxonomists for standard genome sequencing and annotation.</title>
        <authorList>
            <consortium name="The Broad Institute Genomics Platform"/>
            <consortium name="The Broad Institute Genome Sequencing Center for Infectious Disease"/>
            <person name="Wu L."/>
            <person name="Ma J."/>
        </authorList>
    </citation>
    <scope>NUCLEOTIDE SEQUENCE [LARGE SCALE GENOMIC DNA]</scope>
    <source>
        <strain evidence="7">JCM 9731</strain>
    </source>
</reference>
<dbReference type="EC" id="2.1.1.-" evidence="4"/>
<evidence type="ECO:0000256" key="1">
    <source>
        <dbReference type="ARBA" id="ARBA00022603"/>
    </source>
</evidence>
<organism evidence="6 7">
    <name type="scientific">Bacillus carboniphilus</name>
    <dbReference type="NCBI Taxonomy" id="86663"/>
    <lineage>
        <taxon>Bacteria</taxon>
        <taxon>Bacillati</taxon>
        <taxon>Bacillota</taxon>
        <taxon>Bacilli</taxon>
        <taxon>Bacillales</taxon>
        <taxon>Bacillaceae</taxon>
        <taxon>Bacillus</taxon>
    </lineage>
</organism>
<evidence type="ECO:0000256" key="3">
    <source>
        <dbReference type="ARBA" id="ARBA00022691"/>
    </source>
</evidence>
<keyword evidence="2 4" id="KW-0808">Transferase</keyword>
<dbReference type="CDD" id="cd02440">
    <property type="entry name" value="AdoMet_MTases"/>
    <property type="match status" value="1"/>
</dbReference>
<name>A0ABP3GE27_9BACI</name>
<dbReference type="HAMAP" id="MF_02100">
    <property type="entry name" value="Methyltr_YrrT"/>
    <property type="match status" value="1"/>
</dbReference>
<comment type="caution">
    <text evidence="6">The sequence shown here is derived from an EMBL/GenBank/DDBJ whole genome shotgun (WGS) entry which is preliminary data.</text>
</comment>
<dbReference type="InterPro" id="IPR023553">
    <property type="entry name" value="Uncharacterised_MeTfrase_YrrT"/>
</dbReference>
<dbReference type="EMBL" id="BAAADJ010000059">
    <property type="protein sequence ID" value="GAA0340775.1"/>
    <property type="molecule type" value="Genomic_DNA"/>
</dbReference>
<gene>
    <name evidence="6" type="ORF">GCM10008967_33850</name>
</gene>
<keyword evidence="7" id="KW-1185">Reference proteome</keyword>
<evidence type="ECO:0000256" key="2">
    <source>
        <dbReference type="ARBA" id="ARBA00022679"/>
    </source>
</evidence>
<feature type="binding site" evidence="4">
    <location>
        <position position="97"/>
    </location>
    <ligand>
        <name>S-adenosyl-L-methionine</name>
        <dbReference type="ChEBI" id="CHEBI:59789"/>
    </ligand>
</feature>
<keyword evidence="1 4" id="KW-0489">Methyltransferase</keyword>
<comment type="similarity">
    <text evidence="4">Belongs to the methyltransferase superfamily. YrrT family.</text>
</comment>
<dbReference type="GO" id="GO:0032259">
    <property type="term" value="P:methylation"/>
    <property type="evidence" value="ECO:0007669"/>
    <property type="project" value="UniProtKB-KW"/>
</dbReference>
<dbReference type="Proteomes" id="UP001500782">
    <property type="component" value="Unassembled WGS sequence"/>
</dbReference>
<feature type="binding site" evidence="4">
    <location>
        <position position="74"/>
    </location>
    <ligand>
        <name>S-adenosyl-L-methionine</name>
        <dbReference type="ChEBI" id="CHEBI:59789"/>
    </ligand>
</feature>
<dbReference type="PANTHER" id="PTHR43861:SF1">
    <property type="entry name" value="TRANS-ACONITATE 2-METHYLTRANSFERASE"/>
    <property type="match status" value="1"/>
</dbReference>
<proteinExistence type="inferred from homology"/>
<evidence type="ECO:0000313" key="6">
    <source>
        <dbReference type="EMBL" id="GAA0340775.1"/>
    </source>
</evidence>
<dbReference type="RefSeq" id="WP_343801617.1">
    <property type="nucleotide sequence ID" value="NZ_BAAADJ010000059.1"/>
</dbReference>
<sequence length="214" mass="24539">MGREFLDLFDEWAKDYDQAVIGKDPQYVEVFSNYEQILSEVANRSYGKVLEFGVGTGNLTKVLFDQGYDVVGIEPSTEMRKVAKQKLPAHIPIKEGDFLTFPLEKDVTTIVSSYAFHHLTDEEKEKAFNIYSSLLKKQGKVVFADTMFESDRAFTTIIEEAKEKGYNRLAEDLLSEYYTTIPNLKRIAEDTGFTVHFTQLNDFVWILDATKVKD</sequence>